<reference evidence="2 3" key="1">
    <citation type="submission" date="2021-11" db="EMBL/GenBank/DDBJ databases">
        <title>Aliifidinibius sp. nov., a new bacterium isolated from saline soil.</title>
        <authorList>
            <person name="Galisteo C."/>
            <person name="De La Haba R."/>
            <person name="Sanchez-Porro C."/>
            <person name="Ventosa A."/>
        </authorList>
    </citation>
    <scope>NUCLEOTIDE SEQUENCE [LARGE SCALE GENOMIC DNA]</scope>
    <source>
        <strain evidence="2 3">KACC 190600</strain>
    </source>
</reference>
<dbReference type="EMBL" id="JAJNDC010000004">
    <property type="protein sequence ID" value="MCW9714238.1"/>
    <property type="molecule type" value="Genomic_DNA"/>
</dbReference>
<feature type="transmembrane region" description="Helical" evidence="1">
    <location>
        <begin position="203"/>
        <end position="221"/>
    </location>
</feature>
<feature type="transmembrane region" description="Helical" evidence="1">
    <location>
        <begin position="52"/>
        <end position="75"/>
    </location>
</feature>
<gene>
    <name evidence="2" type="ORF">LQ318_15110</name>
</gene>
<feature type="transmembrane region" description="Helical" evidence="1">
    <location>
        <begin position="95"/>
        <end position="114"/>
    </location>
</feature>
<sequence>MKHISPDSGTGLDRYLGKNVLARVVSDLLNPLFLSPLVIFIISWILQLPALTTFLVTSAALIFYTIIPLILAFYLIRTKHIISLDLPVRETRSRLYIYSIISAFVLFLIFLFNLESLDPLIVIISAIYFINPIISLLINFSWKISIHTGALASAGAILLGLTFFYPSLASLNSYIFSLTILFLLLPVMVWSRYRLSVHTLPELLGGIVTGFGLTIIELFLFNNLW</sequence>
<keyword evidence="3" id="KW-1185">Reference proteome</keyword>
<proteinExistence type="predicted"/>
<feature type="transmembrane region" description="Helical" evidence="1">
    <location>
        <begin position="149"/>
        <end position="168"/>
    </location>
</feature>
<feature type="transmembrane region" description="Helical" evidence="1">
    <location>
        <begin position="174"/>
        <end position="191"/>
    </location>
</feature>
<keyword evidence="1" id="KW-0812">Transmembrane</keyword>
<protein>
    <recommendedName>
        <fullName evidence="4">PAP2 superfamily protein</fullName>
    </recommendedName>
</protein>
<accession>A0ABT3Q2A2</accession>
<feature type="transmembrane region" description="Helical" evidence="1">
    <location>
        <begin position="120"/>
        <end position="142"/>
    </location>
</feature>
<feature type="transmembrane region" description="Helical" evidence="1">
    <location>
        <begin position="20"/>
        <end position="46"/>
    </location>
</feature>
<comment type="caution">
    <text evidence="2">The sequence shown here is derived from an EMBL/GenBank/DDBJ whole genome shotgun (WGS) entry which is preliminary data.</text>
</comment>
<dbReference type="Proteomes" id="UP001207337">
    <property type="component" value="Unassembled WGS sequence"/>
</dbReference>
<keyword evidence="1" id="KW-0472">Membrane</keyword>
<evidence type="ECO:0000313" key="2">
    <source>
        <dbReference type="EMBL" id="MCW9714238.1"/>
    </source>
</evidence>
<name>A0ABT3Q2A2_9BACT</name>
<evidence type="ECO:0008006" key="4">
    <source>
        <dbReference type="Google" id="ProtNLM"/>
    </source>
</evidence>
<evidence type="ECO:0000256" key="1">
    <source>
        <dbReference type="SAM" id="Phobius"/>
    </source>
</evidence>
<dbReference type="RefSeq" id="WP_265791379.1">
    <property type="nucleotide sequence ID" value="NZ_BAABRS010000004.1"/>
</dbReference>
<organism evidence="2 3">
    <name type="scientific">Fodinibius salicampi</name>
    <dbReference type="NCBI Taxonomy" id="1920655"/>
    <lineage>
        <taxon>Bacteria</taxon>
        <taxon>Pseudomonadati</taxon>
        <taxon>Balneolota</taxon>
        <taxon>Balneolia</taxon>
        <taxon>Balneolales</taxon>
        <taxon>Balneolaceae</taxon>
        <taxon>Fodinibius</taxon>
    </lineage>
</organism>
<evidence type="ECO:0000313" key="3">
    <source>
        <dbReference type="Proteomes" id="UP001207337"/>
    </source>
</evidence>
<keyword evidence="1" id="KW-1133">Transmembrane helix</keyword>